<keyword evidence="4" id="KW-0418">Kinase</keyword>
<dbReference type="CDD" id="cd07423">
    <property type="entry name" value="MPP_Prp_like"/>
    <property type="match status" value="1"/>
</dbReference>
<feature type="compositionally biased region" description="Basic residues" evidence="1">
    <location>
        <begin position="917"/>
        <end position="926"/>
    </location>
</feature>
<dbReference type="Proteomes" id="UP000003779">
    <property type="component" value="Chromosome"/>
</dbReference>
<evidence type="ECO:0000313" key="4">
    <source>
        <dbReference type="EMBL" id="AFR06663.1"/>
    </source>
</evidence>
<dbReference type="Gene3D" id="3.60.21.10">
    <property type="match status" value="1"/>
</dbReference>
<dbReference type="InterPro" id="IPR032380">
    <property type="entry name" value="PNKP_ligase_dom"/>
</dbReference>
<evidence type="ECO:0000259" key="2">
    <source>
        <dbReference type="Pfam" id="PF00149"/>
    </source>
</evidence>
<dbReference type="InterPro" id="IPR027417">
    <property type="entry name" value="P-loop_NTPase"/>
</dbReference>
<dbReference type="NCBIfam" id="TIGR04075">
    <property type="entry name" value="bacter_Pnkp"/>
    <property type="match status" value="1"/>
</dbReference>
<gene>
    <name evidence="4" type="ordered locus">B005_1179</name>
</gene>
<feature type="domain" description="Polynucleotide kinase-phosphatase ligase" evidence="3">
    <location>
        <begin position="470"/>
        <end position="814"/>
    </location>
</feature>
<evidence type="ECO:0000259" key="3">
    <source>
        <dbReference type="Pfam" id="PF16542"/>
    </source>
</evidence>
<dbReference type="PANTHER" id="PTHR42850">
    <property type="entry name" value="METALLOPHOSPHOESTERASE"/>
    <property type="match status" value="1"/>
</dbReference>
<dbReference type="GO" id="GO:0016791">
    <property type="term" value="F:phosphatase activity"/>
    <property type="evidence" value="ECO:0007669"/>
    <property type="project" value="TreeGrafter"/>
</dbReference>
<dbReference type="KEGG" id="nal:B005_1179"/>
<keyword evidence="4" id="KW-0808">Transferase</keyword>
<dbReference type="Gene3D" id="3.30.470.30">
    <property type="entry name" value="DNA ligase/mRNA capping enzyme"/>
    <property type="match status" value="2"/>
</dbReference>
<name>J7KZ52_NOCAA</name>
<reference evidence="5" key="2">
    <citation type="submission" date="2012-08" db="EMBL/GenBank/DDBJ databases">
        <title>Whole-genome sequence of Nocardiopsis alba strain ATCC BAA-2165 associated with honeybees.</title>
        <authorList>
            <person name="Qiao J."/>
            <person name="Chen L."/>
            <person name="Li Y."/>
            <person name="Wang J."/>
            <person name="Zhang W."/>
            <person name="Chen S."/>
        </authorList>
    </citation>
    <scope>NUCLEOTIDE SEQUENCE [LARGE SCALE GENOMIC DNA]</scope>
    <source>
        <strain evidence="5">ATCC BAA-2165 / BE74</strain>
    </source>
</reference>
<proteinExistence type="predicted"/>
<evidence type="ECO:0000313" key="5">
    <source>
        <dbReference type="Proteomes" id="UP000003779"/>
    </source>
</evidence>
<dbReference type="InterPro" id="IPR041780">
    <property type="entry name" value="MPP_PrpE-like"/>
</dbReference>
<dbReference type="GO" id="GO:0005737">
    <property type="term" value="C:cytoplasm"/>
    <property type="evidence" value="ECO:0007669"/>
    <property type="project" value="TreeGrafter"/>
</dbReference>
<dbReference type="SUPFAM" id="SSF52540">
    <property type="entry name" value="P-loop containing nucleoside triphosphate hydrolases"/>
    <property type="match status" value="1"/>
</dbReference>
<feature type="region of interest" description="Disordered" evidence="1">
    <location>
        <begin position="807"/>
        <end position="926"/>
    </location>
</feature>
<dbReference type="Gene3D" id="3.40.50.300">
    <property type="entry name" value="P-loop containing nucleotide triphosphate hydrolases"/>
    <property type="match status" value="1"/>
</dbReference>
<dbReference type="InterPro" id="IPR029052">
    <property type="entry name" value="Metallo-depent_PP-like"/>
</dbReference>
<dbReference type="eggNOG" id="COG0639">
    <property type="taxonomic scope" value="Bacteria"/>
</dbReference>
<dbReference type="SUPFAM" id="SSF56300">
    <property type="entry name" value="Metallo-dependent phosphatases"/>
    <property type="match status" value="1"/>
</dbReference>
<dbReference type="STRING" id="1205910.B005_1179"/>
<dbReference type="HOGENOM" id="CLU_016728_0_0_11"/>
<dbReference type="PATRIC" id="fig|1205910.3.peg.1124"/>
<dbReference type="Pfam" id="PF13671">
    <property type="entry name" value="AAA_33"/>
    <property type="match status" value="1"/>
</dbReference>
<evidence type="ECO:0000256" key="1">
    <source>
        <dbReference type="SAM" id="MobiDB-lite"/>
    </source>
</evidence>
<dbReference type="InterPro" id="IPR004843">
    <property type="entry name" value="Calcineurin-like_PHP"/>
</dbReference>
<dbReference type="Pfam" id="PF00149">
    <property type="entry name" value="Metallophos"/>
    <property type="match status" value="1"/>
</dbReference>
<dbReference type="SUPFAM" id="SSF56091">
    <property type="entry name" value="DNA ligase/mRNA capping enzyme, catalytic domain"/>
    <property type="match status" value="1"/>
</dbReference>
<accession>J7KZ52</accession>
<dbReference type="Pfam" id="PF16542">
    <property type="entry name" value="PNKP_ligase"/>
    <property type="match status" value="1"/>
</dbReference>
<dbReference type="eggNOG" id="COG4639">
    <property type="taxonomic scope" value="Bacteria"/>
</dbReference>
<dbReference type="InterPro" id="IPR050126">
    <property type="entry name" value="Ap4A_hydrolase"/>
</dbReference>
<feature type="domain" description="Calcineurin-like phosphoesterase" evidence="2">
    <location>
        <begin position="180"/>
        <end position="376"/>
    </location>
</feature>
<protein>
    <submittedName>
        <fullName evidence="4">Polynucleotide kinase-phosphatase</fullName>
    </submittedName>
</protein>
<dbReference type="EMBL" id="CP003788">
    <property type="protein sequence ID" value="AFR06663.1"/>
    <property type="molecule type" value="Genomic_DNA"/>
</dbReference>
<dbReference type="AlphaFoldDB" id="J7KZ52"/>
<dbReference type="GO" id="GO:0016301">
    <property type="term" value="F:kinase activity"/>
    <property type="evidence" value="ECO:0007669"/>
    <property type="project" value="UniProtKB-KW"/>
</dbReference>
<dbReference type="InterPro" id="IPR024028">
    <property type="entry name" value="PNKP_bac"/>
</dbReference>
<dbReference type="PANTHER" id="PTHR42850:SF7">
    <property type="entry name" value="BIS(5'-NUCLEOSYL)-TETRAPHOSPHATASE PRPE [ASYMMETRICAL]"/>
    <property type="match status" value="1"/>
</dbReference>
<organism evidence="4 5">
    <name type="scientific">Nocardiopsis alba (strain ATCC BAA-2165 / BE74)</name>
    <dbReference type="NCBI Taxonomy" id="1205910"/>
    <lineage>
        <taxon>Bacteria</taxon>
        <taxon>Bacillati</taxon>
        <taxon>Actinomycetota</taxon>
        <taxon>Actinomycetes</taxon>
        <taxon>Streptosporangiales</taxon>
        <taxon>Nocardiopsidaceae</taxon>
        <taxon>Nocardiopsis</taxon>
    </lineage>
</organism>
<reference evidence="4 5" key="1">
    <citation type="journal article" date="2012" name="J. Bacteriol.">
        <title>Whole-Genome Sequence of Nocardiopsis alba Strain ATCC BAA-2165, Associated with Honeybees.</title>
        <authorList>
            <person name="Qiao J."/>
            <person name="Chen L."/>
            <person name="Li Y."/>
            <person name="Wang J."/>
            <person name="Zhang W."/>
            <person name="Chen S."/>
        </authorList>
    </citation>
    <scope>NUCLEOTIDE SEQUENCE [LARGE SCALE GENOMIC DNA]</scope>
    <source>
        <strain evidence="5">ATCC BAA-2165 / BE74</strain>
    </source>
</reference>
<sequence>MLGVPRMGLVLLVGVSGSGKSTFAAEHFASTQVIGSDFCRGMVADDENDQTATGDAFKLLDTIVDIRLRRGLLTVVDATNVQRKARESLIRIAKDNDVLTTAIVLDVPEALALERNRSRPDRDFGDHVVRRQRRDLRDGLKRLAREGVRKVYHLKGQEEIDSVRIELERPWPDRTELTGPFDIIGDVHGCRSELETLLGELGYETRRDEEGRPVGAHHPEGRTAVFVGDLVDRGPDSPGVLRLVMGMVADGDALCVPGNHENKLIRYLKKGKATLTHGLAETAEQLGRESEEFRRRVLEFCDGLVSHLILDGGSLVVAHAGLKEEYHGRASGRVRSFALYGQTTGETDEYGLPVRLPWAREYRGRAGVVYGHVPSDKAEWLNNTICLDTGCVFGGRLTALRYPEREIVDVEAERVWYEPVRPLADQAPKRDGEGADRAIGIDDVGAGTGSGLYVDTGYGTVRTTPESTLAALEVMSRFAVDPRWLVYLPPTMAPAPTAADSALLEHPDEAFASYRSSGIGQVICEEKHMGSRAVAVLCRDEAAAERRFVPGELGSLYTRTGRPFFKDAELGRQVVDELRRAVTDAGLWDRLGTDWVVLDGELLPWSAKAGALIREQYASVGAAARASLPAAGAALAAAAARGIDVSGLADTIERRSGQMEAFSRVYRRYTWETDGIKGLRFAPFMLLASEGKEYTEADHLWHMGVVERLAKAHPMIHPTRYRVVDTTDGDACAAAADWWREMVDSGGEGMVVKPLLGARAEARKGLAQPGLKVRGPEYLRIIYGADYTDPERLSVLKDRGLGRKNGLAMREHKLAGPRAGLRPARPGDRTGRPPSVRPSRTGHRGRGGTRAENRLRVPPRPHQHERDPHRRRTPDTTVIEPAPDREVDGMRRSHGIFEPALRTRDLLGTALDQHRQPRDRRPRRRR</sequence>
<feature type="compositionally biased region" description="Basic and acidic residues" evidence="1">
    <location>
        <begin position="882"/>
        <end position="891"/>
    </location>
</feature>